<reference evidence="1" key="2">
    <citation type="submission" date="2021-01" db="EMBL/GenBank/DDBJ databases">
        <authorList>
            <person name="Schikora-Tamarit M.A."/>
        </authorList>
    </citation>
    <scope>NUCLEOTIDE SEQUENCE</scope>
    <source>
        <strain evidence="1">CBS6341</strain>
    </source>
</reference>
<dbReference type="Proteomes" id="UP000769528">
    <property type="component" value="Unassembled WGS sequence"/>
</dbReference>
<evidence type="ECO:0000313" key="2">
    <source>
        <dbReference type="Proteomes" id="UP000769528"/>
    </source>
</evidence>
<sequence length="493" mass="58922">MASFICKLPEEIIDKIFNFIPDIKDIESLSEIKQFESILSHRFAVIDYETTGPDEFPISANFEYHPLKYNTKAWFRLHSRFFYNELNDELNDNSSGESIVEITNGNKNTSSPVYGGPYKTFEHFHQMIKNFRYIHVRVVFSFYGHKLCSFPGYDFLKDPSIHNYMKKRRSYAILRTQMKPFYRVPKLCMESEGSRITNSFRSRRPYVRDPNCVEYIGHPSCRDFSSKFSDTDEDKRRLAQMLFVNPFDVSLEYSADKKELILNVLDPVDVAWSNVSDHFYQGRGIRRTYCKRLTQSFFRDYYLFDVNEIEFKFQSRYSKSERELANVDRKSIVNQLAIDVSECDLKLRNGLLELEYDRRRIKAFKNHFDNSHLGYKLLYNIKRRTSIQFASKMIYHIENDFKFYWISTTIDQLCYKYQHHIQTIRFRNSGSVRRFRTIDGSKKTCEEYDKEIDDRIQREIEHITNRRNSMYPMVLEAINKGKKAIGEYFNNII</sequence>
<keyword evidence="2" id="KW-1185">Reference proteome</keyword>
<dbReference type="AlphaFoldDB" id="A0A9P8TEF3"/>
<proteinExistence type="predicted"/>
<dbReference type="EMBL" id="JAEUBF010000753">
    <property type="protein sequence ID" value="KAH3675575.1"/>
    <property type="molecule type" value="Genomic_DNA"/>
</dbReference>
<accession>A0A9P8TEF3</accession>
<gene>
    <name evidence="1" type="ORF">WICMUC_002664</name>
</gene>
<reference evidence="1" key="1">
    <citation type="journal article" date="2021" name="Open Biol.">
        <title>Shared evolutionary footprints suggest mitochondrial oxidative damage underlies multiple complex I losses in fungi.</title>
        <authorList>
            <person name="Schikora-Tamarit M.A."/>
            <person name="Marcet-Houben M."/>
            <person name="Nosek J."/>
            <person name="Gabaldon T."/>
        </authorList>
    </citation>
    <scope>NUCLEOTIDE SEQUENCE</scope>
    <source>
        <strain evidence="1">CBS6341</strain>
    </source>
</reference>
<evidence type="ECO:0000313" key="1">
    <source>
        <dbReference type="EMBL" id="KAH3675575.1"/>
    </source>
</evidence>
<comment type="caution">
    <text evidence="1">The sequence shown here is derived from an EMBL/GenBank/DDBJ whole genome shotgun (WGS) entry which is preliminary data.</text>
</comment>
<organism evidence="1 2">
    <name type="scientific">Wickerhamomyces mucosus</name>
    <dbReference type="NCBI Taxonomy" id="1378264"/>
    <lineage>
        <taxon>Eukaryota</taxon>
        <taxon>Fungi</taxon>
        <taxon>Dikarya</taxon>
        <taxon>Ascomycota</taxon>
        <taxon>Saccharomycotina</taxon>
        <taxon>Saccharomycetes</taxon>
        <taxon>Phaffomycetales</taxon>
        <taxon>Wickerhamomycetaceae</taxon>
        <taxon>Wickerhamomyces</taxon>
    </lineage>
</organism>
<name>A0A9P8TEF3_9ASCO</name>
<protein>
    <submittedName>
        <fullName evidence="1">Uncharacterized protein</fullName>
    </submittedName>
</protein>